<evidence type="ECO:0000313" key="3">
    <source>
        <dbReference type="Proteomes" id="UP000051166"/>
    </source>
</evidence>
<organism evidence="2 3">
    <name type="scientific">Liquorilactobacillus satsumensis DSM 16230 = JCM 12392</name>
    <dbReference type="NCBI Taxonomy" id="1423801"/>
    <lineage>
        <taxon>Bacteria</taxon>
        <taxon>Bacillati</taxon>
        <taxon>Bacillota</taxon>
        <taxon>Bacilli</taxon>
        <taxon>Lactobacillales</taxon>
        <taxon>Lactobacillaceae</taxon>
        <taxon>Liquorilactobacillus</taxon>
    </lineage>
</organism>
<sequence>MSKENNAFKKIILTVIAAVILMGASGAAGYFLGHNSAQANLSKTMKQKGGGMPNGKKPTGSPAGNGTKN</sequence>
<feature type="region of interest" description="Disordered" evidence="1">
    <location>
        <begin position="42"/>
        <end position="69"/>
    </location>
</feature>
<dbReference type="Proteomes" id="UP000051166">
    <property type="component" value="Unassembled WGS sequence"/>
</dbReference>
<accession>A0A0R1V1T9</accession>
<gene>
    <name evidence="2" type="ORF">FD50_GL000184</name>
</gene>
<evidence type="ECO:0000256" key="1">
    <source>
        <dbReference type="SAM" id="MobiDB-lite"/>
    </source>
</evidence>
<reference evidence="2 3" key="1">
    <citation type="journal article" date="2015" name="Genome Announc.">
        <title>Expanding the biotechnology potential of lactobacilli through comparative genomics of 213 strains and associated genera.</title>
        <authorList>
            <person name="Sun Z."/>
            <person name="Harris H.M."/>
            <person name="McCann A."/>
            <person name="Guo C."/>
            <person name="Argimon S."/>
            <person name="Zhang W."/>
            <person name="Yang X."/>
            <person name="Jeffery I.B."/>
            <person name="Cooney J.C."/>
            <person name="Kagawa T.F."/>
            <person name="Liu W."/>
            <person name="Song Y."/>
            <person name="Salvetti E."/>
            <person name="Wrobel A."/>
            <person name="Rasinkangas P."/>
            <person name="Parkhill J."/>
            <person name="Rea M.C."/>
            <person name="O'Sullivan O."/>
            <person name="Ritari J."/>
            <person name="Douillard F.P."/>
            <person name="Paul Ross R."/>
            <person name="Yang R."/>
            <person name="Briner A.E."/>
            <person name="Felis G.E."/>
            <person name="de Vos W.M."/>
            <person name="Barrangou R."/>
            <person name="Klaenhammer T.R."/>
            <person name="Caufield P.W."/>
            <person name="Cui Y."/>
            <person name="Zhang H."/>
            <person name="O'Toole P.W."/>
        </authorList>
    </citation>
    <scope>NUCLEOTIDE SEQUENCE [LARGE SCALE GENOMIC DNA]</scope>
    <source>
        <strain evidence="2 3">DSM 16230</strain>
    </source>
</reference>
<protein>
    <submittedName>
        <fullName evidence="2">Uncharacterized protein</fullName>
    </submittedName>
</protein>
<dbReference type="RefSeq" id="WP_054756540.1">
    <property type="nucleotide sequence ID" value="NZ_AZFQ01000026.1"/>
</dbReference>
<dbReference type="PATRIC" id="fig|1423801.4.peg.186"/>
<proteinExistence type="predicted"/>
<dbReference type="AlphaFoldDB" id="A0A0R1V1T9"/>
<keyword evidence="3" id="KW-1185">Reference proteome</keyword>
<evidence type="ECO:0000313" key="2">
    <source>
        <dbReference type="EMBL" id="KRL99486.1"/>
    </source>
</evidence>
<comment type="caution">
    <text evidence="2">The sequence shown here is derived from an EMBL/GenBank/DDBJ whole genome shotgun (WGS) entry which is preliminary data.</text>
</comment>
<dbReference type="EMBL" id="AZFQ01000026">
    <property type="protein sequence ID" value="KRL99486.1"/>
    <property type="molecule type" value="Genomic_DNA"/>
</dbReference>
<dbReference type="GeneID" id="98307646"/>
<name>A0A0R1V1T9_9LACO</name>